<dbReference type="SFLD" id="SFLDG00358">
    <property type="entry name" value="Main_(cytGST)"/>
    <property type="match status" value="1"/>
</dbReference>
<dbReference type="Gene3D" id="1.20.1050.10">
    <property type="match status" value="1"/>
</dbReference>
<dbReference type="InterPro" id="IPR036282">
    <property type="entry name" value="Glutathione-S-Trfase_C_sf"/>
</dbReference>
<dbReference type="PANTHER" id="PTHR44051:SF2">
    <property type="entry name" value="HYPOTHETICAL GLUTATHIONE S-TRANSFERASE LIKE PROTEIN"/>
    <property type="match status" value="1"/>
</dbReference>
<dbReference type="SFLD" id="SFLDS00019">
    <property type="entry name" value="Glutathione_Transferase_(cytos"/>
    <property type="match status" value="1"/>
</dbReference>
<dbReference type="RefSeq" id="WP_373870011.1">
    <property type="nucleotide sequence ID" value="NZ_BMCT01000001.1"/>
</dbReference>
<reference evidence="3" key="1">
    <citation type="journal article" date="2014" name="Int. J. Syst. Evol. Microbiol.">
        <title>Complete genome sequence of Corynebacterium casei LMG S-19264T (=DSM 44701T), isolated from a smear-ripened cheese.</title>
        <authorList>
            <consortium name="US DOE Joint Genome Institute (JGI-PGF)"/>
            <person name="Walter F."/>
            <person name="Albersmeier A."/>
            <person name="Kalinowski J."/>
            <person name="Ruckert C."/>
        </authorList>
    </citation>
    <scope>NUCLEOTIDE SEQUENCE</scope>
    <source>
        <strain evidence="3">CCM 7897</strain>
    </source>
</reference>
<keyword evidence="4" id="KW-1185">Reference proteome</keyword>
<dbReference type="PROSITE" id="PS50405">
    <property type="entry name" value="GST_CTER"/>
    <property type="match status" value="1"/>
</dbReference>
<gene>
    <name evidence="3" type="ORF">GCM10007301_11450</name>
</gene>
<dbReference type="InterPro" id="IPR004045">
    <property type="entry name" value="Glutathione_S-Trfase_N"/>
</dbReference>
<sequence>MAVLTLYSTRSSGNAYKVRLLLAKLNRPFRLVEVDIFAGENRTPEFLLLNPEGRVPLLELEGGHIIAESNAILFFLADGTDLLPADPVARADTLRWMFFEQNNHEPGIAQARFWLRQVRGGRELRTHDVDRWMEEGYAALRIMERHLGARDYFVGDALTIADIALYAHTHVAHEGEFDLTGLPNVRGWMARVEAHPGHVELDWEEGTALPFDPATHAVAPKLSLA</sequence>
<dbReference type="InterPro" id="IPR036249">
    <property type="entry name" value="Thioredoxin-like_sf"/>
</dbReference>
<proteinExistence type="predicted"/>
<protein>
    <submittedName>
        <fullName evidence="3">Glutathione S-transferase</fullName>
    </submittedName>
</protein>
<accession>A0A917BR55</accession>
<dbReference type="SUPFAM" id="SSF47616">
    <property type="entry name" value="GST C-terminal domain-like"/>
    <property type="match status" value="1"/>
</dbReference>
<dbReference type="SUPFAM" id="SSF52833">
    <property type="entry name" value="Thioredoxin-like"/>
    <property type="match status" value="1"/>
</dbReference>
<dbReference type="PANTHER" id="PTHR44051">
    <property type="entry name" value="GLUTATHIONE S-TRANSFERASE-RELATED"/>
    <property type="match status" value="1"/>
</dbReference>
<dbReference type="PROSITE" id="PS50404">
    <property type="entry name" value="GST_NTER"/>
    <property type="match status" value="1"/>
</dbReference>
<organism evidence="3 4">
    <name type="scientific">Azorhizobium oxalatiphilum</name>
    <dbReference type="NCBI Taxonomy" id="980631"/>
    <lineage>
        <taxon>Bacteria</taxon>
        <taxon>Pseudomonadati</taxon>
        <taxon>Pseudomonadota</taxon>
        <taxon>Alphaproteobacteria</taxon>
        <taxon>Hyphomicrobiales</taxon>
        <taxon>Xanthobacteraceae</taxon>
        <taxon>Azorhizobium</taxon>
    </lineage>
</organism>
<name>A0A917BR55_9HYPH</name>
<dbReference type="Pfam" id="PF13410">
    <property type="entry name" value="GST_C_2"/>
    <property type="match status" value="1"/>
</dbReference>
<dbReference type="Proteomes" id="UP000606044">
    <property type="component" value="Unassembled WGS sequence"/>
</dbReference>
<feature type="domain" description="GST C-terminal" evidence="2">
    <location>
        <begin position="86"/>
        <end position="211"/>
    </location>
</feature>
<evidence type="ECO:0000313" key="4">
    <source>
        <dbReference type="Proteomes" id="UP000606044"/>
    </source>
</evidence>
<dbReference type="CDD" id="cd03056">
    <property type="entry name" value="GST_N_4"/>
    <property type="match status" value="1"/>
</dbReference>
<evidence type="ECO:0000259" key="2">
    <source>
        <dbReference type="PROSITE" id="PS50405"/>
    </source>
</evidence>
<dbReference type="EMBL" id="BMCT01000001">
    <property type="protein sequence ID" value="GGF53705.1"/>
    <property type="molecule type" value="Genomic_DNA"/>
</dbReference>
<dbReference type="Gene3D" id="3.40.30.10">
    <property type="entry name" value="Glutaredoxin"/>
    <property type="match status" value="1"/>
</dbReference>
<reference evidence="3" key="2">
    <citation type="submission" date="2020-09" db="EMBL/GenBank/DDBJ databases">
        <authorList>
            <person name="Sun Q."/>
            <person name="Sedlacek I."/>
        </authorList>
    </citation>
    <scope>NUCLEOTIDE SEQUENCE</scope>
    <source>
        <strain evidence="3">CCM 7897</strain>
    </source>
</reference>
<dbReference type="InterPro" id="IPR040079">
    <property type="entry name" value="Glutathione_S-Trfase"/>
</dbReference>
<feature type="domain" description="GST N-terminal" evidence="1">
    <location>
        <begin position="2"/>
        <end position="84"/>
    </location>
</feature>
<dbReference type="InterPro" id="IPR010987">
    <property type="entry name" value="Glutathione-S-Trfase_C-like"/>
</dbReference>
<evidence type="ECO:0000259" key="1">
    <source>
        <dbReference type="PROSITE" id="PS50404"/>
    </source>
</evidence>
<evidence type="ECO:0000313" key="3">
    <source>
        <dbReference type="EMBL" id="GGF53705.1"/>
    </source>
</evidence>
<comment type="caution">
    <text evidence="3">The sequence shown here is derived from an EMBL/GenBank/DDBJ whole genome shotgun (WGS) entry which is preliminary data.</text>
</comment>
<dbReference type="SFLD" id="SFLDG01151">
    <property type="entry name" value="Main.2:_Nu-like"/>
    <property type="match status" value="1"/>
</dbReference>
<dbReference type="AlphaFoldDB" id="A0A917BR55"/>
<dbReference type="Pfam" id="PF02798">
    <property type="entry name" value="GST_N"/>
    <property type="match status" value="1"/>
</dbReference>